<dbReference type="PROSITE" id="PS50110">
    <property type="entry name" value="RESPONSE_REGULATORY"/>
    <property type="match status" value="2"/>
</dbReference>
<dbReference type="RefSeq" id="WP_142904387.1">
    <property type="nucleotide sequence ID" value="NZ_ML660092.1"/>
</dbReference>
<comment type="cofactor">
    <cofactor evidence="1">
        <name>Mg(2+)</name>
        <dbReference type="ChEBI" id="CHEBI:18420"/>
    </cofactor>
</comment>
<dbReference type="Gene3D" id="3.40.50.2300">
    <property type="match status" value="2"/>
</dbReference>
<dbReference type="CDD" id="cd01949">
    <property type="entry name" value="GGDEF"/>
    <property type="match status" value="1"/>
</dbReference>
<dbReference type="InterPro" id="IPR050469">
    <property type="entry name" value="Diguanylate_Cyclase"/>
</dbReference>
<dbReference type="PANTHER" id="PTHR45138">
    <property type="entry name" value="REGULATORY COMPONENTS OF SENSORY TRANSDUCTION SYSTEM"/>
    <property type="match status" value="1"/>
</dbReference>
<dbReference type="NCBIfam" id="TIGR00254">
    <property type="entry name" value="GGDEF"/>
    <property type="match status" value="1"/>
</dbReference>
<evidence type="ECO:0000256" key="2">
    <source>
        <dbReference type="ARBA" id="ARBA00012528"/>
    </source>
</evidence>
<evidence type="ECO:0000259" key="7">
    <source>
        <dbReference type="PROSITE" id="PS50887"/>
    </source>
</evidence>
<dbReference type="GO" id="GO:0043709">
    <property type="term" value="P:cell adhesion involved in single-species biofilm formation"/>
    <property type="evidence" value="ECO:0007669"/>
    <property type="project" value="TreeGrafter"/>
</dbReference>
<keyword evidence="5" id="KW-0175">Coiled coil</keyword>
<gene>
    <name evidence="8" type="ORF">FKG94_11550</name>
</gene>
<dbReference type="SUPFAM" id="SSF52172">
    <property type="entry name" value="CheY-like"/>
    <property type="match status" value="2"/>
</dbReference>
<sequence>MKILLVEDSATLRHAHCSYLRSAGHTPIIAESGEEALQLVEKTPVDMVIMDVEMPGLDGFETTRLMREWLGNDWIPIIFVTGKSDDQSYLEGIDAGGDDYLIKPVSPAILGAKIKAMERIAHMRQQLHQLNTELETLSQRDALTQVYNRRSFDDLSRQQWLLANRRQEPMAVLMIDIDHFKLYNDFYGQLSGDDCLVKVARAIQNTLRRPADLLARYGGGEFIILLPDTNLTGARQVADAICVAIRDLRISHQMSKTSSVVTASIGAACTSHYDGRTLQDLINQADKALYKAKYAGRDRAKVVEFSPLKSLLVADDDAQTLDLLGDELVGRYQMAVAGNGEECLEMAQSLLPDMILLDIRLPGMDGLAVCQQLKRFSDTASIPIVLISGMHKAEQLRLGKEVGANDCLEKPLDRQRLLAKLDNYLTGVP</sequence>
<evidence type="ECO:0000259" key="6">
    <source>
        <dbReference type="PROSITE" id="PS50110"/>
    </source>
</evidence>
<dbReference type="GO" id="GO:0005886">
    <property type="term" value="C:plasma membrane"/>
    <property type="evidence" value="ECO:0007669"/>
    <property type="project" value="TreeGrafter"/>
</dbReference>
<dbReference type="PANTHER" id="PTHR45138:SF9">
    <property type="entry name" value="DIGUANYLATE CYCLASE DGCM-RELATED"/>
    <property type="match status" value="1"/>
</dbReference>
<feature type="modified residue" description="4-aspartylphosphate" evidence="4">
    <location>
        <position position="358"/>
    </location>
</feature>
<protein>
    <recommendedName>
        <fullName evidence="2">diguanylate cyclase</fullName>
        <ecNumber evidence="2">2.7.7.65</ecNumber>
    </recommendedName>
</protein>
<dbReference type="EC" id="2.7.7.65" evidence="2"/>
<keyword evidence="4" id="KW-0597">Phosphoprotein</keyword>
<keyword evidence="9" id="KW-1185">Reference proteome</keyword>
<dbReference type="Gene3D" id="3.30.70.270">
    <property type="match status" value="1"/>
</dbReference>
<name>A0A545TQJ4_9GAMM</name>
<dbReference type="CDD" id="cd17574">
    <property type="entry name" value="REC_OmpR"/>
    <property type="match status" value="1"/>
</dbReference>
<dbReference type="InterPro" id="IPR043128">
    <property type="entry name" value="Rev_trsase/Diguanyl_cyclase"/>
</dbReference>
<feature type="domain" description="GGDEF" evidence="7">
    <location>
        <begin position="168"/>
        <end position="305"/>
    </location>
</feature>
<dbReference type="EMBL" id="VHSG01000011">
    <property type="protein sequence ID" value="TQV79495.1"/>
    <property type="molecule type" value="Genomic_DNA"/>
</dbReference>
<reference evidence="8 9" key="1">
    <citation type="submission" date="2019-06" db="EMBL/GenBank/DDBJ databases">
        <title>Whole genome sequence for Cellvibrionaceae sp. R142.</title>
        <authorList>
            <person name="Wang G."/>
        </authorList>
    </citation>
    <scope>NUCLEOTIDE SEQUENCE [LARGE SCALE GENOMIC DNA]</scope>
    <source>
        <strain evidence="8 9">R142</strain>
    </source>
</reference>
<dbReference type="GO" id="GO:0000160">
    <property type="term" value="P:phosphorelay signal transduction system"/>
    <property type="evidence" value="ECO:0007669"/>
    <property type="project" value="InterPro"/>
</dbReference>
<dbReference type="InterPro" id="IPR000160">
    <property type="entry name" value="GGDEF_dom"/>
</dbReference>
<dbReference type="InterPro" id="IPR029787">
    <property type="entry name" value="Nucleotide_cyclase"/>
</dbReference>
<dbReference type="Pfam" id="PF00990">
    <property type="entry name" value="GGDEF"/>
    <property type="match status" value="1"/>
</dbReference>
<dbReference type="FunFam" id="3.30.70.270:FF:000001">
    <property type="entry name" value="Diguanylate cyclase domain protein"/>
    <property type="match status" value="1"/>
</dbReference>
<dbReference type="SUPFAM" id="SSF55073">
    <property type="entry name" value="Nucleotide cyclase"/>
    <property type="match status" value="1"/>
</dbReference>
<evidence type="ECO:0000313" key="9">
    <source>
        <dbReference type="Proteomes" id="UP000319732"/>
    </source>
</evidence>
<feature type="domain" description="Response regulatory" evidence="6">
    <location>
        <begin position="2"/>
        <end position="118"/>
    </location>
</feature>
<feature type="coiled-coil region" evidence="5">
    <location>
        <begin position="113"/>
        <end position="140"/>
    </location>
</feature>
<dbReference type="InterPro" id="IPR001789">
    <property type="entry name" value="Sig_transdc_resp-reg_receiver"/>
</dbReference>
<dbReference type="OrthoDB" id="9812260at2"/>
<dbReference type="AlphaFoldDB" id="A0A545TQJ4"/>
<organism evidence="8 9">
    <name type="scientific">Exilibacterium tricleocarpae</name>
    <dbReference type="NCBI Taxonomy" id="2591008"/>
    <lineage>
        <taxon>Bacteria</taxon>
        <taxon>Pseudomonadati</taxon>
        <taxon>Pseudomonadota</taxon>
        <taxon>Gammaproteobacteria</taxon>
        <taxon>Cellvibrionales</taxon>
        <taxon>Cellvibrionaceae</taxon>
        <taxon>Exilibacterium</taxon>
    </lineage>
</organism>
<dbReference type="PROSITE" id="PS50887">
    <property type="entry name" value="GGDEF"/>
    <property type="match status" value="1"/>
</dbReference>
<evidence type="ECO:0000313" key="8">
    <source>
        <dbReference type="EMBL" id="TQV79495.1"/>
    </source>
</evidence>
<feature type="modified residue" description="4-aspartylphosphate" evidence="4">
    <location>
        <position position="51"/>
    </location>
</feature>
<accession>A0A545TQJ4</accession>
<evidence type="ECO:0000256" key="3">
    <source>
        <dbReference type="ARBA" id="ARBA00034247"/>
    </source>
</evidence>
<comment type="caution">
    <text evidence="8">The sequence shown here is derived from an EMBL/GenBank/DDBJ whole genome shotgun (WGS) entry which is preliminary data.</text>
</comment>
<dbReference type="Proteomes" id="UP000319732">
    <property type="component" value="Unassembled WGS sequence"/>
</dbReference>
<dbReference type="GO" id="GO:1902201">
    <property type="term" value="P:negative regulation of bacterial-type flagellum-dependent cell motility"/>
    <property type="evidence" value="ECO:0007669"/>
    <property type="project" value="TreeGrafter"/>
</dbReference>
<evidence type="ECO:0000256" key="1">
    <source>
        <dbReference type="ARBA" id="ARBA00001946"/>
    </source>
</evidence>
<dbReference type="SMART" id="SM00448">
    <property type="entry name" value="REC"/>
    <property type="match status" value="2"/>
</dbReference>
<dbReference type="Pfam" id="PF00072">
    <property type="entry name" value="Response_reg"/>
    <property type="match status" value="2"/>
</dbReference>
<evidence type="ECO:0000256" key="5">
    <source>
        <dbReference type="SAM" id="Coils"/>
    </source>
</evidence>
<proteinExistence type="predicted"/>
<comment type="catalytic activity">
    <reaction evidence="3">
        <text>2 GTP = 3',3'-c-di-GMP + 2 diphosphate</text>
        <dbReference type="Rhea" id="RHEA:24898"/>
        <dbReference type="ChEBI" id="CHEBI:33019"/>
        <dbReference type="ChEBI" id="CHEBI:37565"/>
        <dbReference type="ChEBI" id="CHEBI:58805"/>
        <dbReference type="EC" id="2.7.7.65"/>
    </reaction>
</comment>
<dbReference type="GO" id="GO:0052621">
    <property type="term" value="F:diguanylate cyclase activity"/>
    <property type="evidence" value="ECO:0007669"/>
    <property type="project" value="UniProtKB-EC"/>
</dbReference>
<feature type="domain" description="Response regulatory" evidence="6">
    <location>
        <begin position="310"/>
        <end position="425"/>
    </location>
</feature>
<dbReference type="InterPro" id="IPR011006">
    <property type="entry name" value="CheY-like_superfamily"/>
</dbReference>
<dbReference type="SMART" id="SM00267">
    <property type="entry name" value="GGDEF"/>
    <property type="match status" value="1"/>
</dbReference>
<evidence type="ECO:0000256" key="4">
    <source>
        <dbReference type="PROSITE-ProRule" id="PRU00169"/>
    </source>
</evidence>